<feature type="signal peptide" evidence="5">
    <location>
        <begin position="1"/>
        <end position="22"/>
    </location>
</feature>
<dbReference type="CDD" id="cd06308">
    <property type="entry name" value="PBP1_sensor_kinase-like"/>
    <property type="match status" value="1"/>
</dbReference>
<dbReference type="Gene3D" id="3.40.50.2300">
    <property type="match status" value="2"/>
</dbReference>
<proteinExistence type="inferred from homology"/>
<feature type="chain" id="PRO_5046579627" evidence="5">
    <location>
        <begin position="23"/>
        <end position="349"/>
    </location>
</feature>
<evidence type="ECO:0000259" key="6">
    <source>
        <dbReference type="Pfam" id="PF13407"/>
    </source>
</evidence>
<comment type="similarity">
    <text evidence="2">Belongs to the bacterial solute-binding protein 2 family.</text>
</comment>
<gene>
    <name evidence="7" type="ORF">SD70_26450</name>
</gene>
<evidence type="ECO:0000256" key="3">
    <source>
        <dbReference type="ARBA" id="ARBA00022729"/>
    </source>
</evidence>
<dbReference type="RefSeq" id="WP_041051195.1">
    <property type="nucleotide sequence ID" value="NZ_JXAK01000061.1"/>
</dbReference>
<evidence type="ECO:0000313" key="8">
    <source>
        <dbReference type="Proteomes" id="UP000031967"/>
    </source>
</evidence>
<organism evidence="7 8">
    <name type="scientific">Gordoniibacillus kamchatkensis</name>
    <dbReference type="NCBI Taxonomy" id="1590651"/>
    <lineage>
        <taxon>Bacteria</taxon>
        <taxon>Bacillati</taxon>
        <taxon>Bacillota</taxon>
        <taxon>Bacilli</taxon>
        <taxon>Bacillales</taxon>
        <taxon>Paenibacillaceae</taxon>
        <taxon>Gordoniibacillus</taxon>
    </lineage>
</organism>
<name>A0ABR5ABW2_9BACL</name>
<feature type="compositionally biased region" description="Low complexity" evidence="4">
    <location>
        <begin position="28"/>
        <end position="41"/>
    </location>
</feature>
<sequence length="349" mass="37129">MKNKLLLSIVLGFSLISLSACGNGGGAAPAAAADKQPAAKADTSKPAADDKKPEQPKKKSSYLIGMSQANLGEPWRVAMNDQIAAAAAQHPELKVVFADAAQDNSKQIADVENFIQQKVDLLIISPNEAKPLTAVVKKAYDAGIPVIVLDRKVEGDAFTQYIGGDNKLIGKKAGEYVAKLLGDKGGNVVEIKGLEGATPQQERHDGFMEGIKGNPNVKIVASQNADWLKDKAITVMDSILQANKKIDIVYGHNDPSAEGAYISAKNAKRENEMKFVGIDALPTPDGGIKAVMEGRLSVTYVYPTGGKEAIDNAVKILENGEKVEKNITLGTIEITKENAADMYKQFGGK</sequence>
<accession>A0ABR5ABW2</accession>
<evidence type="ECO:0000256" key="1">
    <source>
        <dbReference type="ARBA" id="ARBA00004196"/>
    </source>
</evidence>
<evidence type="ECO:0000313" key="7">
    <source>
        <dbReference type="EMBL" id="KIL38450.1"/>
    </source>
</evidence>
<dbReference type="Pfam" id="PF13407">
    <property type="entry name" value="Peripla_BP_4"/>
    <property type="match status" value="1"/>
</dbReference>
<dbReference type="PANTHER" id="PTHR46847:SF1">
    <property type="entry name" value="D-ALLOSE-BINDING PERIPLASMIC PROTEIN-RELATED"/>
    <property type="match status" value="1"/>
</dbReference>
<dbReference type="SUPFAM" id="SSF53822">
    <property type="entry name" value="Periplasmic binding protein-like I"/>
    <property type="match status" value="1"/>
</dbReference>
<evidence type="ECO:0000256" key="5">
    <source>
        <dbReference type="SAM" id="SignalP"/>
    </source>
</evidence>
<feature type="domain" description="Periplasmic binding protein" evidence="6">
    <location>
        <begin position="64"/>
        <end position="321"/>
    </location>
</feature>
<comment type="subcellular location">
    <subcellularLocation>
        <location evidence="1">Cell envelope</location>
    </subcellularLocation>
</comment>
<evidence type="ECO:0000256" key="4">
    <source>
        <dbReference type="SAM" id="MobiDB-lite"/>
    </source>
</evidence>
<keyword evidence="8" id="KW-1185">Reference proteome</keyword>
<dbReference type="Proteomes" id="UP000031967">
    <property type="component" value="Unassembled WGS sequence"/>
</dbReference>
<dbReference type="PANTHER" id="PTHR46847">
    <property type="entry name" value="D-ALLOSE-BINDING PERIPLASMIC PROTEIN-RELATED"/>
    <property type="match status" value="1"/>
</dbReference>
<feature type="region of interest" description="Disordered" evidence="4">
    <location>
        <begin position="27"/>
        <end position="63"/>
    </location>
</feature>
<dbReference type="EMBL" id="JXAK01000061">
    <property type="protein sequence ID" value="KIL38450.1"/>
    <property type="molecule type" value="Genomic_DNA"/>
</dbReference>
<feature type="compositionally biased region" description="Basic and acidic residues" evidence="4">
    <location>
        <begin position="47"/>
        <end position="57"/>
    </location>
</feature>
<protein>
    <submittedName>
        <fullName evidence="7">ABC transporter substrate-binding protein</fullName>
    </submittedName>
</protein>
<keyword evidence="3 5" id="KW-0732">Signal</keyword>
<dbReference type="PROSITE" id="PS51257">
    <property type="entry name" value="PROKAR_LIPOPROTEIN"/>
    <property type="match status" value="1"/>
</dbReference>
<reference evidence="7 8" key="1">
    <citation type="submission" date="2014-12" db="EMBL/GenBank/DDBJ databases">
        <title>Draft genome sequence of Paenibacillus kamchatkensis strain B-2647.</title>
        <authorList>
            <person name="Karlyshev A.V."/>
            <person name="Kudryashova E.B."/>
        </authorList>
    </citation>
    <scope>NUCLEOTIDE SEQUENCE [LARGE SCALE GENOMIC DNA]</scope>
    <source>
        <strain evidence="7 8">VKM B-2647</strain>
    </source>
</reference>
<dbReference type="InterPro" id="IPR025997">
    <property type="entry name" value="SBP_2_dom"/>
</dbReference>
<comment type="caution">
    <text evidence="7">The sequence shown here is derived from an EMBL/GenBank/DDBJ whole genome shotgun (WGS) entry which is preliminary data.</text>
</comment>
<evidence type="ECO:0000256" key="2">
    <source>
        <dbReference type="ARBA" id="ARBA00007639"/>
    </source>
</evidence>
<dbReference type="InterPro" id="IPR028082">
    <property type="entry name" value="Peripla_BP_I"/>
</dbReference>